<feature type="transmembrane region" description="Helical" evidence="1">
    <location>
        <begin position="61"/>
        <end position="83"/>
    </location>
</feature>
<feature type="transmembrane region" description="Helical" evidence="1">
    <location>
        <begin position="104"/>
        <end position="128"/>
    </location>
</feature>
<sequence>MIPPEYETGSTKPVNLLPENKLGKVPFWDLLLTLVALLIVMFFVWPIVFDYLKDGLHLESVWVVALTVIFQNVLLLCAIRFFILAKNKLEWRDIGFVAIPLSKCLQTLYLVLPLVVVVGAVNAAMIYLVDSDFTNPQLSLLAPDGFSFQAFLIMLLVTGTIAPFVEEITFRGLILLWLEPRFGTVIAITGSSLLFATVHTVPMLIPALTVAGIAFALISRKSGSLWPAIILHGAFNMTMTSLLFFALAQEGAQAGNPPGF</sequence>
<feature type="transmembrane region" description="Helical" evidence="1">
    <location>
        <begin position="27"/>
        <end position="49"/>
    </location>
</feature>
<feature type="domain" description="CAAX prenyl protease 2/Lysostaphin resistance protein A-like" evidence="2">
    <location>
        <begin position="150"/>
        <end position="237"/>
    </location>
</feature>
<dbReference type="Proteomes" id="UP001069802">
    <property type="component" value="Unassembled WGS sequence"/>
</dbReference>
<keyword evidence="1" id="KW-1133">Transmembrane helix</keyword>
<proteinExistence type="predicted"/>
<keyword evidence="3" id="KW-0645">Protease</keyword>
<protein>
    <submittedName>
        <fullName evidence="3">CPBP family intramembrane metalloprotease</fullName>
    </submittedName>
</protein>
<name>A0ABT4LLY4_9PROT</name>
<keyword evidence="1" id="KW-0472">Membrane</keyword>
<dbReference type="InterPro" id="IPR003675">
    <property type="entry name" value="Rce1/LyrA-like_dom"/>
</dbReference>
<reference evidence="3" key="1">
    <citation type="submission" date="2022-12" db="EMBL/GenBank/DDBJ databases">
        <title>Bacterial isolates from different developmental stages of Nematostella vectensis.</title>
        <authorList>
            <person name="Fraune S."/>
        </authorList>
    </citation>
    <scope>NUCLEOTIDE SEQUENCE</scope>
    <source>
        <strain evidence="3">G21630-S1</strain>
    </source>
</reference>
<evidence type="ECO:0000313" key="4">
    <source>
        <dbReference type="Proteomes" id="UP001069802"/>
    </source>
</evidence>
<dbReference type="InterPro" id="IPR052710">
    <property type="entry name" value="CAAX_protease"/>
</dbReference>
<dbReference type="GO" id="GO:0008237">
    <property type="term" value="F:metallopeptidase activity"/>
    <property type="evidence" value="ECO:0007669"/>
    <property type="project" value="UniProtKB-KW"/>
</dbReference>
<keyword evidence="3" id="KW-0378">Hydrolase</keyword>
<evidence type="ECO:0000313" key="3">
    <source>
        <dbReference type="EMBL" id="MCZ4282066.1"/>
    </source>
</evidence>
<evidence type="ECO:0000259" key="2">
    <source>
        <dbReference type="Pfam" id="PF02517"/>
    </source>
</evidence>
<keyword evidence="4" id="KW-1185">Reference proteome</keyword>
<keyword evidence="3" id="KW-0482">Metalloprotease</keyword>
<keyword evidence="1" id="KW-0812">Transmembrane</keyword>
<feature type="transmembrane region" description="Helical" evidence="1">
    <location>
        <begin position="148"/>
        <end position="165"/>
    </location>
</feature>
<dbReference type="PANTHER" id="PTHR36435:SF1">
    <property type="entry name" value="CAAX AMINO TERMINAL PROTEASE FAMILY PROTEIN"/>
    <property type="match status" value="1"/>
</dbReference>
<dbReference type="PANTHER" id="PTHR36435">
    <property type="entry name" value="SLR1288 PROTEIN"/>
    <property type="match status" value="1"/>
</dbReference>
<organism evidence="3 4">
    <name type="scientific">Kiloniella laminariae</name>
    <dbReference type="NCBI Taxonomy" id="454162"/>
    <lineage>
        <taxon>Bacteria</taxon>
        <taxon>Pseudomonadati</taxon>
        <taxon>Pseudomonadota</taxon>
        <taxon>Alphaproteobacteria</taxon>
        <taxon>Rhodospirillales</taxon>
        <taxon>Kiloniellaceae</taxon>
        <taxon>Kiloniella</taxon>
    </lineage>
</organism>
<accession>A0ABT4LLY4</accession>
<dbReference type="RefSeq" id="WP_269424214.1">
    <property type="nucleotide sequence ID" value="NZ_JAPWGY010000005.1"/>
</dbReference>
<feature type="transmembrane region" description="Helical" evidence="1">
    <location>
        <begin position="201"/>
        <end position="218"/>
    </location>
</feature>
<dbReference type="EMBL" id="JAPWGY010000005">
    <property type="protein sequence ID" value="MCZ4282066.1"/>
    <property type="molecule type" value="Genomic_DNA"/>
</dbReference>
<comment type="caution">
    <text evidence="3">The sequence shown here is derived from an EMBL/GenBank/DDBJ whole genome shotgun (WGS) entry which is preliminary data.</text>
</comment>
<feature type="transmembrane region" description="Helical" evidence="1">
    <location>
        <begin position="172"/>
        <end position="195"/>
    </location>
</feature>
<gene>
    <name evidence="3" type="ORF">O4H49_14855</name>
</gene>
<evidence type="ECO:0000256" key="1">
    <source>
        <dbReference type="SAM" id="Phobius"/>
    </source>
</evidence>
<dbReference type="Pfam" id="PF02517">
    <property type="entry name" value="Rce1-like"/>
    <property type="match status" value="1"/>
</dbReference>
<feature type="transmembrane region" description="Helical" evidence="1">
    <location>
        <begin position="225"/>
        <end position="248"/>
    </location>
</feature>